<proteinExistence type="predicted"/>
<accession>A0A5C7HLK9</accession>
<dbReference type="PANTHER" id="PTHR35317">
    <property type="entry name" value="OS04G0629600 PROTEIN"/>
    <property type="match status" value="1"/>
</dbReference>
<protein>
    <submittedName>
        <fullName evidence="1">Uncharacterized protein</fullName>
    </submittedName>
</protein>
<dbReference type="OrthoDB" id="1929566at2759"/>
<dbReference type="PANTHER" id="PTHR35317:SF10">
    <property type="entry name" value="RNA-DIRECTED DNA POLYMERASE"/>
    <property type="match status" value="1"/>
</dbReference>
<dbReference type="EMBL" id="VAHF01000007">
    <property type="protein sequence ID" value="TXG57881.1"/>
    <property type="molecule type" value="Genomic_DNA"/>
</dbReference>
<dbReference type="AlphaFoldDB" id="A0A5C7HLK9"/>
<evidence type="ECO:0000313" key="1">
    <source>
        <dbReference type="EMBL" id="TXG57881.1"/>
    </source>
</evidence>
<sequence>MSIADNIKTSLPKSDSAKEFLKAVEERFKTTNKSLAGTLMAQLTIMKYDGVRGMQDHILEMTNLAAKLKTLGMTVSESFLVKFILNSLPNSVWSIPNPL</sequence>
<evidence type="ECO:0000313" key="2">
    <source>
        <dbReference type="Proteomes" id="UP000323000"/>
    </source>
</evidence>
<reference evidence="2" key="1">
    <citation type="journal article" date="2019" name="Gigascience">
        <title>De novo genome assembly of the endangered Acer yangbiense, a plant species with extremely small populations endemic to Yunnan Province, China.</title>
        <authorList>
            <person name="Yang J."/>
            <person name="Wariss H.M."/>
            <person name="Tao L."/>
            <person name="Zhang R."/>
            <person name="Yun Q."/>
            <person name="Hollingsworth P."/>
            <person name="Dao Z."/>
            <person name="Luo G."/>
            <person name="Guo H."/>
            <person name="Ma Y."/>
            <person name="Sun W."/>
        </authorList>
    </citation>
    <scope>NUCLEOTIDE SEQUENCE [LARGE SCALE GENOMIC DNA]</scope>
    <source>
        <strain evidence="2">cv. Malutang</strain>
    </source>
</reference>
<dbReference type="Pfam" id="PF14223">
    <property type="entry name" value="Retrotran_gag_2"/>
    <property type="match status" value="1"/>
</dbReference>
<dbReference type="Proteomes" id="UP000323000">
    <property type="component" value="Chromosome 7"/>
</dbReference>
<keyword evidence="2" id="KW-1185">Reference proteome</keyword>
<organism evidence="1 2">
    <name type="scientific">Acer yangbiense</name>
    <dbReference type="NCBI Taxonomy" id="1000413"/>
    <lineage>
        <taxon>Eukaryota</taxon>
        <taxon>Viridiplantae</taxon>
        <taxon>Streptophyta</taxon>
        <taxon>Embryophyta</taxon>
        <taxon>Tracheophyta</taxon>
        <taxon>Spermatophyta</taxon>
        <taxon>Magnoliopsida</taxon>
        <taxon>eudicotyledons</taxon>
        <taxon>Gunneridae</taxon>
        <taxon>Pentapetalae</taxon>
        <taxon>rosids</taxon>
        <taxon>malvids</taxon>
        <taxon>Sapindales</taxon>
        <taxon>Sapindaceae</taxon>
        <taxon>Hippocastanoideae</taxon>
        <taxon>Acereae</taxon>
        <taxon>Acer</taxon>
    </lineage>
</organism>
<gene>
    <name evidence="1" type="ORF">EZV62_015710</name>
</gene>
<name>A0A5C7HLK9_9ROSI</name>
<comment type="caution">
    <text evidence="1">The sequence shown here is derived from an EMBL/GenBank/DDBJ whole genome shotgun (WGS) entry which is preliminary data.</text>
</comment>